<feature type="transmembrane region" description="Helical" evidence="6">
    <location>
        <begin position="512"/>
        <end position="536"/>
    </location>
</feature>
<name>A0A4Y7JXB3_PAPSO</name>
<keyword evidence="5 6" id="KW-0472">Membrane</keyword>
<evidence type="ECO:0000256" key="4">
    <source>
        <dbReference type="ARBA" id="ARBA00022989"/>
    </source>
</evidence>
<dbReference type="STRING" id="3469.A0A4Y7JXB3"/>
<keyword evidence="3 6" id="KW-0812">Transmembrane</keyword>
<comment type="similarity">
    <text evidence="2 6">Belongs to the multi antimicrobial extrusion (MATE) (TC 2.A.66.1) family.</text>
</comment>
<dbReference type="Gramene" id="RZC64369">
    <property type="protein sequence ID" value="RZC64369"/>
    <property type="gene ID" value="C5167_008058"/>
</dbReference>
<feature type="transmembrane region" description="Helical" evidence="6">
    <location>
        <begin position="135"/>
        <end position="156"/>
    </location>
</feature>
<dbReference type="PANTHER" id="PTHR11206">
    <property type="entry name" value="MULTIDRUG RESISTANCE PROTEIN"/>
    <property type="match status" value="1"/>
</dbReference>
<dbReference type="InterPro" id="IPR002528">
    <property type="entry name" value="MATE_fam"/>
</dbReference>
<accession>A0A4Y7JXB3</accession>
<feature type="transmembrane region" description="Helical" evidence="6">
    <location>
        <begin position="453"/>
        <end position="474"/>
    </location>
</feature>
<feature type="transmembrane region" description="Helical" evidence="6">
    <location>
        <begin position="578"/>
        <end position="597"/>
    </location>
</feature>
<evidence type="ECO:0000256" key="6">
    <source>
        <dbReference type="RuleBase" id="RU004914"/>
    </source>
</evidence>
<evidence type="ECO:0000256" key="3">
    <source>
        <dbReference type="ARBA" id="ARBA00022692"/>
    </source>
</evidence>
<feature type="transmembrane region" description="Helical" evidence="6">
    <location>
        <begin position="423"/>
        <end position="447"/>
    </location>
</feature>
<dbReference type="GO" id="GO:0015297">
    <property type="term" value="F:antiporter activity"/>
    <property type="evidence" value="ECO:0007669"/>
    <property type="project" value="InterPro"/>
</dbReference>
<dbReference type="GO" id="GO:1990961">
    <property type="term" value="P:xenobiotic detoxification by transmembrane export across the plasma membrane"/>
    <property type="evidence" value="ECO:0007669"/>
    <property type="project" value="InterPro"/>
</dbReference>
<dbReference type="InterPro" id="IPR045069">
    <property type="entry name" value="MATE_euk"/>
</dbReference>
<feature type="transmembrane region" description="Helical" evidence="6">
    <location>
        <begin position="653"/>
        <end position="676"/>
    </location>
</feature>
<proteinExistence type="inferred from homology"/>
<dbReference type="NCBIfam" id="TIGR00797">
    <property type="entry name" value="matE"/>
    <property type="match status" value="1"/>
</dbReference>
<feature type="transmembrane region" description="Helical" evidence="6">
    <location>
        <begin position="738"/>
        <end position="757"/>
    </location>
</feature>
<evidence type="ECO:0000313" key="8">
    <source>
        <dbReference type="Proteomes" id="UP000316621"/>
    </source>
</evidence>
<dbReference type="GO" id="GO:0016020">
    <property type="term" value="C:membrane"/>
    <property type="evidence" value="ECO:0007669"/>
    <property type="project" value="UniProtKB-SubCell"/>
</dbReference>
<reference evidence="7 8" key="1">
    <citation type="journal article" date="2018" name="Science">
        <title>The opium poppy genome and morphinan production.</title>
        <authorList>
            <person name="Guo L."/>
            <person name="Winzer T."/>
            <person name="Yang X."/>
            <person name="Li Y."/>
            <person name="Ning Z."/>
            <person name="He Z."/>
            <person name="Teodor R."/>
            <person name="Lu Y."/>
            <person name="Bowser T.A."/>
            <person name="Graham I.A."/>
            <person name="Ye K."/>
        </authorList>
    </citation>
    <scope>NUCLEOTIDE SEQUENCE [LARGE SCALE GENOMIC DNA]</scope>
    <source>
        <strain evidence="8">cv. HN1</strain>
        <tissue evidence="7">Leaves</tissue>
    </source>
</reference>
<sequence length="921" mass="100157">MKDGKSGDGTREDPMNVPLLEEYLSPATTQQLNHHDEIRDDFPSRVWVESKKLWSIAGPSIVIRLSSNSVLVVTQAFAGHLGELELAAVSISVTVVIGFTFGLLLGMASALETLCGQAYGAKRYHMLGIYLQRSWVVLTMCAISLLPIYIFTTPILKLLGQPDDLAELTGLVTIWMIPFPFALAIQLPSQRFLQCQRKTPIAAWVCLGALSFHIFFTWLVVDKLGFGVIGAACVSSVSWWIISLGSFCYIAGGGCPETWTGFSIKAFSGLWEFFKLSVASGVMICLENWYYRILVLMTGNMKNATVAVSALTICMSINGWELMIPIAFFAATGVRVANELGAGNGKAAKFASEVSVVTSLIIGIFFCTLIMIFHDKLAIIFTSSDAVLHAVDNLAFLLACTILLNSIQPVLSGVAVGSGWQAWVAFINIGCYYIIGLPEGVVLGWVFRLGIPGIWSGMIGGTAIQTLILIIIITRCDWDMQLGMASALETLCGQAFGAKKYHMLGIYMQRSWIVLFLCAVLLLPLFIFATPLLLFLGQPQDVAEQSGLVAMWLIPLHFSFAFQFPLQRFLQSQLKTGVIAWVALAALVVHIFVSWLFVNKLGLGLIGTAVTLNFSWWVLVFGLFGYTVLGGCPLTWTGFSFQAFSGLWEFLKLSAASGVMLWYIVAISPFCSWFSLNSRTCSLQDTDNGSIISPDKKGFVYVYSLENWYYRILVLMTGNLKNAEIALDALSVCMSINAWEMMVPLAFFAATGVRVANELGAGNGKAARFASIVSVTTSLIIGLIFCVIIMIFRENLAIIFTSNVAVLGAVDKLALLLAIIILLNSVQPVLSGVAIGSGWQASVAFINLGCYYVVGLPVGAILGWVFNLGVSGIWSGMIGGTAVQTLILMIITVRCDWDMQAKRASALAERLADPSPQQLRA</sequence>
<feature type="transmembrane region" description="Helical" evidence="6">
    <location>
        <begin position="273"/>
        <end position="291"/>
    </location>
</feature>
<feature type="transmembrane region" description="Helical" evidence="6">
    <location>
        <begin position="168"/>
        <end position="189"/>
    </location>
</feature>
<dbReference type="EMBL" id="CM010720">
    <property type="protein sequence ID" value="RZC64369.1"/>
    <property type="molecule type" value="Genomic_DNA"/>
</dbReference>
<protein>
    <recommendedName>
        <fullName evidence="6">Protein DETOXIFICATION</fullName>
    </recommendedName>
    <alternativeName>
        <fullName evidence="6">Multidrug and toxic compound extrusion protein</fullName>
    </alternativeName>
</protein>
<dbReference type="Pfam" id="PF01554">
    <property type="entry name" value="MatE"/>
    <property type="match status" value="4"/>
</dbReference>
<evidence type="ECO:0000256" key="5">
    <source>
        <dbReference type="ARBA" id="ARBA00023136"/>
    </source>
</evidence>
<feature type="transmembrane region" description="Helical" evidence="6">
    <location>
        <begin position="769"/>
        <end position="792"/>
    </location>
</feature>
<feature type="transmembrane region" description="Helical" evidence="6">
    <location>
        <begin position="617"/>
        <end position="641"/>
    </location>
</feature>
<feature type="transmembrane region" description="Helical" evidence="6">
    <location>
        <begin position="306"/>
        <end position="329"/>
    </location>
</feature>
<comment type="subcellular location">
    <subcellularLocation>
        <location evidence="1">Membrane</location>
        <topology evidence="1">Multi-pass membrane protein</topology>
    </subcellularLocation>
</comment>
<feature type="transmembrane region" description="Helical" evidence="6">
    <location>
        <begin position="872"/>
        <end position="893"/>
    </location>
</feature>
<gene>
    <name evidence="7" type="ORF">C5167_008058</name>
</gene>
<organism evidence="7 8">
    <name type="scientific">Papaver somniferum</name>
    <name type="common">Opium poppy</name>
    <dbReference type="NCBI Taxonomy" id="3469"/>
    <lineage>
        <taxon>Eukaryota</taxon>
        <taxon>Viridiplantae</taxon>
        <taxon>Streptophyta</taxon>
        <taxon>Embryophyta</taxon>
        <taxon>Tracheophyta</taxon>
        <taxon>Spermatophyta</taxon>
        <taxon>Magnoliopsida</taxon>
        <taxon>Ranunculales</taxon>
        <taxon>Papaveraceae</taxon>
        <taxon>Papaveroideae</taxon>
        <taxon>Papaver</taxon>
    </lineage>
</organism>
<evidence type="ECO:0000256" key="2">
    <source>
        <dbReference type="ARBA" id="ARBA00010199"/>
    </source>
</evidence>
<feature type="transmembrane region" description="Helical" evidence="6">
    <location>
        <begin position="350"/>
        <end position="374"/>
    </location>
</feature>
<dbReference type="GO" id="GO:0042910">
    <property type="term" value="F:xenobiotic transmembrane transporter activity"/>
    <property type="evidence" value="ECO:0007669"/>
    <property type="project" value="InterPro"/>
</dbReference>
<dbReference type="AlphaFoldDB" id="A0A4Y7JXB3"/>
<keyword evidence="8" id="KW-1185">Reference proteome</keyword>
<keyword evidence="4 6" id="KW-1133">Transmembrane helix</keyword>
<feature type="transmembrane region" description="Helical" evidence="6">
    <location>
        <begin position="394"/>
        <end position="416"/>
    </location>
</feature>
<evidence type="ECO:0000313" key="7">
    <source>
        <dbReference type="EMBL" id="RZC64369.1"/>
    </source>
</evidence>
<feature type="transmembrane region" description="Helical" evidence="6">
    <location>
        <begin position="87"/>
        <end position="114"/>
    </location>
</feature>
<feature type="transmembrane region" description="Helical" evidence="6">
    <location>
        <begin position="548"/>
        <end position="566"/>
    </location>
</feature>
<feature type="transmembrane region" description="Helical" evidence="6">
    <location>
        <begin position="844"/>
        <end position="866"/>
    </location>
</feature>
<evidence type="ECO:0000256" key="1">
    <source>
        <dbReference type="ARBA" id="ARBA00004141"/>
    </source>
</evidence>
<dbReference type="OMA" id="QMFALRD"/>
<dbReference type="CDD" id="cd13132">
    <property type="entry name" value="MATE_eukaryotic"/>
    <property type="match status" value="2"/>
</dbReference>
<feature type="transmembrane region" description="Helical" evidence="6">
    <location>
        <begin position="201"/>
        <end position="221"/>
    </location>
</feature>
<dbReference type="Proteomes" id="UP000316621">
    <property type="component" value="Chromosome 6"/>
</dbReference>
<feature type="transmembrane region" description="Helical" evidence="6">
    <location>
        <begin position="227"/>
        <end position="252"/>
    </location>
</feature>